<keyword evidence="1" id="KW-0472">Membrane</keyword>
<name>A0A120CUX0_HYPSL</name>
<accession>A0A120CUX0</accession>
<proteinExistence type="predicted"/>
<dbReference type="RefSeq" id="WP_068462569.1">
    <property type="nucleotide sequence ID" value="NZ_LMTR01000071.1"/>
</dbReference>
<keyword evidence="1" id="KW-1133">Transmembrane helix</keyword>
<gene>
    <name evidence="2" type="ORF">APY04_2306</name>
</gene>
<feature type="transmembrane region" description="Helical" evidence="1">
    <location>
        <begin position="69"/>
        <end position="88"/>
    </location>
</feature>
<protein>
    <submittedName>
        <fullName evidence="2">Uncharacterized protein</fullName>
    </submittedName>
</protein>
<evidence type="ECO:0000313" key="3">
    <source>
        <dbReference type="Proteomes" id="UP000059074"/>
    </source>
</evidence>
<comment type="caution">
    <text evidence="2">The sequence shown here is derived from an EMBL/GenBank/DDBJ whole genome shotgun (WGS) entry which is preliminary data.</text>
</comment>
<dbReference type="Proteomes" id="UP000059074">
    <property type="component" value="Unassembled WGS sequence"/>
</dbReference>
<dbReference type="EMBL" id="LMTR01000071">
    <property type="protein sequence ID" value="KWT66899.1"/>
    <property type="molecule type" value="Genomic_DNA"/>
</dbReference>
<feature type="transmembrane region" description="Helical" evidence="1">
    <location>
        <begin position="39"/>
        <end position="57"/>
    </location>
</feature>
<feature type="transmembrane region" description="Helical" evidence="1">
    <location>
        <begin position="6"/>
        <end position="27"/>
    </location>
</feature>
<keyword evidence="1" id="KW-0812">Transmembrane</keyword>
<evidence type="ECO:0000313" key="2">
    <source>
        <dbReference type="EMBL" id="KWT66899.1"/>
    </source>
</evidence>
<feature type="transmembrane region" description="Helical" evidence="1">
    <location>
        <begin position="100"/>
        <end position="118"/>
    </location>
</feature>
<dbReference type="AlphaFoldDB" id="A0A120CUX0"/>
<keyword evidence="3" id="KW-1185">Reference proteome</keyword>
<reference evidence="2 3" key="1">
    <citation type="submission" date="2015-10" db="EMBL/GenBank/DDBJ databases">
        <title>Transcriptomic analysis of a linuron degrading triple-species bacterial consortium.</title>
        <authorList>
            <person name="Albers P."/>
        </authorList>
    </citation>
    <scope>NUCLEOTIDE SEQUENCE [LARGE SCALE GENOMIC DNA]</scope>
    <source>
        <strain evidence="2 3">WDL6</strain>
    </source>
</reference>
<dbReference type="STRING" id="121290.APY04_2306"/>
<organism evidence="2 3">
    <name type="scientific">Hyphomicrobium sulfonivorans</name>
    <dbReference type="NCBI Taxonomy" id="121290"/>
    <lineage>
        <taxon>Bacteria</taxon>
        <taxon>Pseudomonadati</taxon>
        <taxon>Pseudomonadota</taxon>
        <taxon>Alphaproteobacteria</taxon>
        <taxon>Hyphomicrobiales</taxon>
        <taxon>Hyphomicrobiaceae</taxon>
        <taxon>Hyphomicrobium</taxon>
    </lineage>
</organism>
<evidence type="ECO:0000256" key="1">
    <source>
        <dbReference type="SAM" id="Phobius"/>
    </source>
</evidence>
<sequence>MQQLLWIETLLKFIPGLLLIIAPLTTLRVLGLPRPDAGFWPRLCGALLLGLAGATFIEGTSKGHGLGMAGVIVVNLTGAAVLASLLILEAGPKSRRGAIAVWLTVCALVLLSITEIATL</sequence>
<dbReference type="OrthoDB" id="7933405at2"/>
<dbReference type="PATRIC" id="fig|121290.4.peg.2504"/>